<evidence type="ECO:0000256" key="1">
    <source>
        <dbReference type="SAM" id="MobiDB-lite"/>
    </source>
</evidence>
<dbReference type="EMBL" id="QGGH01000002">
    <property type="protein sequence ID" value="PWJ92722.1"/>
    <property type="molecule type" value="Genomic_DNA"/>
</dbReference>
<evidence type="ECO:0000313" key="3">
    <source>
        <dbReference type="EMBL" id="PWJ92722.1"/>
    </source>
</evidence>
<dbReference type="AlphaFoldDB" id="A0A8E3B690"/>
<dbReference type="Pfam" id="PF18932">
    <property type="entry name" value="DUF5681"/>
    <property type="match status" value="1"/>
</dbReference>
<sequence>MDEKKPVGYKNPPRETRFKKGRSGNPKGRPPRIKSASVLLANELDKIIVVRESGQEIKLTKREALITSLVNDAITGKNQARQLLLKILDVSTPAEAFVTTDEDHAAFDAYVSDLTKKDPDYGDGSNGQVHQA</sequence>
<name>A0A8E3B690_RHILI</name>
<feature type="compositionally biased region" description="Basic and acidic residues" evidence="1">
    <location>
        <begin position="1"/>
        <end position="18"/>
    </location>
</feature>
<organism evidence="3 4">
    <name type="scientific">Rhizobium loti</name>
    <name type="common">Mesorhizobium loti</name>
    <dbReference type="NCBI Taxonomy" id="381"/>
    <lineage>
        <taxon>Bacteria</taxon>
        <taxon>Pseudomonadati</taxon>
        <taxon>Pseudomonadota</taxon>
        <taxon>Alphaproteobacteria</taxon>
        <taxon>Hyphomicrobiales</taxon>
        <taxon>Phyllobacteriaceae</taxon>
        <taxon>Mesorhizobium</taxon>
    </lineage>
</organism>
<feature type="domain" description="DUF5681" evidence="2">
    <location>
        <begin position="14"/>
        <end position="89"/>
    </location>
</feature>
<comment type="caution">
    <text evidence="3">The sequence shown here is derived from an EMBL/GenBank/DDBJ whole genome shotgun (WGS) entry which is preliminary data.</text>
</comment>
<dbReference type="RefSeq" id="WP_109662331.1">
    <property type="nucleotide sequence ID" value="NZ_QGGH01000002.1"/>
</dbReference>
<protein>
    <recommendedName>
        <fullName evidence="2">DUF5681 domain-containing protein</fullName>
    </recommendedName>
</protein>
<evidence type="ECO:0000313" key="4">
    <source>
        <dbReference type="Proteomes" id="UP000245631"/>
    </source>
</evidence>
<reference evidence="3 4" key="1">
    <citation type="submission" date="2018-05" db="EMBL/GenBank/DDBJ databases">
        <title>Genomic Encyclopedia of Type Strains, Phase IV (KMG-IV): sequencing the most valuable type-strain genomes for metagenomic binning, comparative biology and taxonomic classification.</title>
        <authorList>
            <person name="Goeker M."/>
        </authorList>
    </citation>
    <scope>NUCLEOTIDE SEQUENCE [LARGE SCALE GENOMIC DNA]</scope>
    <source>
        <strain evidence="3 4">DSM 2626</strain>
    </source>
</reference>
<accession>A0A8E3B690</accession>
<dbReference type="InterPro" id="IPR043736">
    <property type="entry name" value="DUF5681"/>
</dbReference>
<dbReference type="GeneID" id="61051536"/>
<gene>
    <name evidence="3" type="ORF">C8D77_102497</name>
</gene>
<dbReference type="Proteomes" id="UP000245631">
    <property type="component" value="Unassembled WGS sequence"/>
</dbReference>
<proteinExistence type="predicted"/>
<feature type="region of interest" description="Disordered" evidence="1">
    <location>
        <begin position="1"/>
        <end position="33"/>
    </location>
</feature>
<evidence type="ECO:0000259" key="2">
    <source>
        <dbReference type="Pfam" id="PF18932"/>
    </source>
</evidence>